<protein>
    <submittedName>
        <fullName evidence="4">WYL domain-containing protein</fullName>
    </submittedName>
</protein>
<feature type="region of interest" description="Disordered" evidence="1">
    <location>
        <begin position="264"/>
        <end position="302"/>
    </location>
</feature>
<keyword evidence="5" id="KW-1185">Reference proteome</keyword>
<sequence length="381" mass="40139">MPEESLPSVPPAERLLNLVIALVNTSVSMTKQQIRRGVAGYGDAPSVDAFERMFERDKDTLRALGVPIVTVDSGGHSDDVGYRIDNDAYALPAVDLTPAELGVLALAAQLWSDKTLRTDISRAMTKLRAAGAGEAASDALAGLAPRVRAVGDAYGPLLEAVTERRVVTFRYRAASTGQVTARHVEPWRIAARGGGWYLVGRDQDRQAPRVFRLSRIEGRVRVGSRAGAFEIPADLDVDALLGARTGRERTAVLAVVPERASAVRARAVPVPSDTSSGTSSGTSSDVVRDASPGTAATDATDAPLAVPPAAAAAPAGRDVLAVRFTSLTTLAEELAGYADAVVVLAPPELRTEVVRRLQAAAGLAPRTPHHRPEPDEETTRG</sequence>
<dbReference type="AlphaFoldDB" id="A0A2W5WMS2"/>
<evidence type="ECO:0000259" key="3">
    <source>
        <dbReference type="Pfam" id="PF25583"/>
    </source>
</evidence>
<evidence type="ECO:0000313" key="4">
    <source>
        <dbReference type="EMBL" id="PZR52839.1"/>
    </source>
</evidence>
<dbReference type="RefSeq" id="WP_111251260.1">
    <property type="nucleotide sequence ID" value="NZ_QKWH01000007.1"/>
</dbReference>
<dbReference type="InterPro" id="IPR026881">
    <property type="entry name" value="WYL_dom"/>
</dbReference>
<accession>A0A2W5WMS2</accession>
<gene>
    <name evidence="4" type="ORF">DNL40_10695</name>
</gene>
<feature type="domain" description="WYL" evidence="2">
    <location>
        <begin position="155"/>
        <end position="217"/>
    </location>
</feature>
<organism evidence="4 5">
    <name type="scientific">Xylanimonas oleitrophica</name>
    <dbReference type="NCBI Taxonomy" id="2607479"/>
    <lineage>
        <taxon>Bacteria</taxon>
        <taxon>Bacillati</taxon>
        <taxon>Actinomycetota</taxon>
        <taxon>Actinomycetes</taxon>
        <taxon>Micrococcales</taxon>
        <taxon>Promicromonosporaceae</taxon>
        <taxon>Xylanimonas</taxon>
    </lineage>
</organism>
<feature type="compositionally biased region" description="Basic and acidic residues" evidence="1">
    <location>
        <begin position="370"/>
        <end position="381"/>
    </location>
</feature>
<evidence type="ECO:0000256" key="1">
    <source>
        <dbReference type="SAM" id="MobiDB-lite"/>
    </source>
</evidence>
<dbReference type="InterPro" id="IPR057727">
    <property type="entry name" value="WCX_dom"/>
</dbReference>
<dbReference type="PANTHER" id="PTHR34580">
    <property type="match status" value="1"/>
</dbReference>
<feature type="region of interest" description="Disordered" evidence="1">
    <location>
        <begin position="360"/>
        <end position="381"/>
    </location>
</feature>
<feature type="compositionally biased region" description="Low complexity" evidence="1">
    <location>
        <begin position="292"/>
        <end position="302"/>
    </location>
</feature>
<feature type="compositionally biased region" description="Low complexity" evidence="1">
    <location>
        <begin position="264"/>
        <end position="285"/>
    </location>
</feature>
<reference evidence="4 5" key="1">
    <citation type="submission" date="2018-06" db="EMBL/GenBank/DDBJ databases">
        <title>Whole genome sequencing of a novel hydrocarbon degrading bacterial strain, PW21 isolated from oil contaminated produced water sample.</title>
        <authorList>
            <person name="Nagkirti P."/>
            <person name="Shaikh A."/>
            <person name="Gowdaman V."/>
            <person name="Engineer A.E."/>
            <person name="Dagar S."/>
            <person name="Dhakephalkar P.K."/>
        </authorList>
    </citation>
    <scope>NUCLEOTIDE SEQUENCE [LARGE SCALE GENOMIC DNA]</scope>
    <source>
        <strain evidence="4 5">PW21</strain>
    </source>
</reference>
<dbReference type="Pfam" id="PF13280">
    <property type="entry name" value="WYL"/>
    <property type="match status" value="1"/>
</dbReference>
<comment type="caution">
    <text evidence="4">The sequence shown here is derived from an EMBL/GenBank/DDBJ whole genome shotgun (WGS) entry which is preliminary data.</text>
</comment>
<dbReference type="Proteomes" id="UP000248783">
    <property type="component" value="Unassembled WGS sequence"/>
</dbReference>
<evidence type="ECO:0000259" key="2">
    <source>
        <dbReference type="Pfam" id="PF13280"/>
    </source>
</evidence>
<proteinExistence type="predicted"/>
<dbReference type="EMBL" id="QKWH01000007">
    <property type="protein sequence ID" value="PZR52839.1"/>
    <property type="molecule type" value="Genomic_DNA"/>
</dbReference>
<evidence type="ECO:0000313" key="5">
    <source>
        <dbReference type="Proteomes" id="UP000248783"/>
    </source>
</evidence>
<dbReference type="InterPro" id="IPR051534">
    <property type="entry name" value="CBASS_pafABC_assoc_protein"/>
</dbReference>
<feature type="domain" description="WCX" evidence="3">
    <location>
        <begin position="314"/>
        <end position="361"/>
    </location>
</feature>
<dbReference type="PROSITE" id="PS52050">
    <property type="entry name" value="WYL"/>
    <property type="match status" value="1"/>
</dbReference>
<dbReference type="Pfam" id="PF25583">
    <property type="entry name" value="WCX"/>
    <property type="match status" value="1"/>
</dbReference>
<dbReference type="PANTHER" id="PTHR34580:SF3">
    <property type="entry name" value="PROTEIN PAFB"/>
    <property type="match status" value="1"/>
</dbReference>
<name>A0A2W5WMS2_9MICO</name>